<organism evidence="3 4">
    <name type="scientific">Cryoendolithus antarcticus</name>
    <dbReference type="NCBI Taxonomy" id="1507870"/>
    <lineage>
        <taxon>Eukaryota</taxon>
        <taxon>Fungi</taxon>
        <taxon>Dikarya</taxon>
        <taxon>Ascomycota</taxon>
        <taxon>Pezizomycotina</taxon>
        <taxon>Dothideomycetes</taxon>
        <taxon>Dothideomycetidae</taxon>
        <taxon>Cladosporiales</taxon>
        <taxon>Cladosporiaceae</taxon>
        <taxon>Cryoendolithus</taxon>
    </lineage>
</organism>
<evidence type="ECO:0000256" key="1">
    <source>
        <dbReference type="SAM" id="MobiDB-lite"/>
    </source>
</evidence>
<evidence type="ECO:0000313" key="4">
    <source>
        <dbReference type="Proteomes" id="UP000192596"/>
    </source>
</evidence>
<feature type="domain" description="DUF6603" evidence="2">
    <location>
        <begin position="911"/>
        <end position="1222"/>
    </location>
</feature>
<comment type="caution">
    <text evidence="3">The sequence shown here is derived from an EMBL/GenBank/DDBJ whole genome shotgun (WGS) entry which is preliminary data.</text>
</comment>
<dbReference type="Pfam" id="PF20248">
    <property type="entry name" value="DUF6603"/>
    <property type="match status" value="1"/>
</dbReference>
<feature type="region of interest" description="Disordered" evidence="1">
    <location>
        <begin position="1454"/>
        <end position="1491"/>
    </location>
</feature>
<protein>
    <recommendedName>
        <fullName evidence="2">DUF6603 domain-containing protein</fullName>
    </recommendedName>
</protein>
<dbReference type="EMBL" id="NAJO01000022">
    <property type="protein sequence ID" value="OQO04342.1"/>
    <property type="molecule type" value="Genomic_DNA"/>
</dbReference>
<feature type="region of interest" description="Disordered" evidence="1">
    <location>
        <begin position="859"/>
        <end position="906"/>
    </location>
</feature>
<feature type="compositionally biased region" description="Basic and acidic residues" evidence="1">
    <location>
        <begin position="868"/>
        <end position="896"/>
    </location>
</feature>
<sequence length="1720" mass="183693">MSSAVLTDDHKLTAGWKTFLKQAKGVSSASVDTALKYEAAVETPAAPEGFLYEPDLPIKAVYNSRQNITTFQDASIKVGDDADILLLSYESVSGTITLDNVLFGFGVLKAPGGNTGETVIDKIVTAVGLGRALVVDQSPSNRNATWLIPAKAPVKDLDNMKDPMVTLQTVTTLTFKLNGPAITGFIQQFASALDEEFGTSLGKVDGSDLEAFARLFSFTVSTTTTGTLLNDSTYDITVSPKLTFTVRLKGFVVNLIYERNGVSLSVQEDTTQSDDLVTKLARLMTGPTQDAPPTSSSLDALQRTQAIAEDDIHLRNVAFGKDFGGKMWWQAQFYCRWVIRNGVVVWVGLAYDSRSQTIDGGLLFSRDFADAEMMLLPYFDESMRPPDGLVDSLNLYDLFEETKSLPDNIPHLVSQASVRLIRQTTPARFELAFAIDSAPSTTVQDSGPVPSPFDWSSLVVNITKQGPEIAVSIDTACFINPRPEDVALYTPATLTVSMDYNSATKNFDLIGTVDSLHFGALANYADPSCASAFSAIFGKLVLSQLMLRYTIDNVTTDDGKSSNKASSFLMLGKIRLGLLELDLVYQYTSDIAKKTATEVQVAKHPDAIGKIEPIAKPTSADKSTGWTFEAYLGAAGTKATLAEVVGSIDQAAADALPGFVGDIEIAPSGVGDSPVRLTLSKTSPPAKVEASSSSSSTTIAAADSTLLLTLRVAVGPIDLTFVQLCENGKTTTTTQVTTTTPPIPKRLLRVKVGELPKIPDVPILQDLTQPFQACQYMYVGAGGALTTDDVEAINAKVGDGNEVLYKQSNKPAKAVESAGGASGGDADKKNPVTALAIGHHFVIVHENQVVLDHVFGNAKSQTPSSDAEDGKDADKSGSDTKDSGASKDSDAKKDASATEDEPAPTKGALKAQTKLLTLDSVALQFKDGVLWIMLDATVALGPVALTLLGFGIGLPLGDAKLKPTIDNLGTLISHMQFQIHGLGVSFEKPPLMIAGVFEHEIMKQLVGKPPVEQTIDAYRGGIGISFPPYTFVAVGQYAKAKFSDGNEYKSLFVFAKLDGPLITLEFGGVRIGFGYNSMVRSPSMEELTKFPLIDDGSLGGAGNNPIKLLQTLCNSDNPWVVPKQDSYWFAVGMTITAFDILKITAAALLAFRDSGIIVSLYADAIAQMPPAATSTSEMILYVEISLVAEMNFVDCYFRCEASLAPTSFLLVPQCQLYGGFALPSHYPNPKRLGISFTVGDMVHIQGEGYFAITPKCAMGGAMIHVSLSVGIVSAYLDASFDAMINFHPLHYIAELHVAIGVSCDIDILFIHVHISVSIGADLHIEGPEFGGVAHVDFWVFGFDVYFGEQPRLPDPLNLSDFYDMVHKAGPTSGRPPSAGPESAGLDQQIKLTMEQGAFAMPCQDTATATAQPDSSGAGMKWFVKGGSFAFRIASDFALSTAKIINKDGGYDEIAKPANPNHDNPAPIYSTPMHLSAPHPERSPPDPGHPEITSTLTITIRSAEGKLLPATGWKPTYIIKDVPSALWRDYDSSRDPMSKGGGRELLSPANGTVKQIMAVSLVAPDPILAKSMIPAFNATDAQKSEVLDDHGKSWTIPTPGADQTKDMLPVALTPPSDPPDLPGEWKTMQTTWTAASANGLDLATSMAALCATKLGWDAPLPGQLTGPKITDAGVKPAWMLTTDLPKRMVVGTKKADDSKLRDVMDGLENFYLALPRIATAA</sequence>
<evidence type="ECO:0000313" key="3">
    <source>
        <dbReference type="EMBL" id="OQO04342.1"/>
    </source>
</evidence>
<proteinExistence type="predicted"/>
<evidence type="ECO:0000259" key="2">
    <source>
        <dbReference type="Pfam" id="PF20248"/>
    </source>
</evidence>
<dbReference type="Proteomes" id="UP000192596">
    <property type="component" value="Unassembled WGS sequence"/>
</dbReference>
<accession>A0A1V8SZL6</accession>
<name>A0A1V8SZL6_9PEZI</name>
<dbReference type="InterPro" id="IPR046538">
    <property type="entry name" value="DUF6603"/>
</dbReference>
<dbReference type="OrthoDB" id="5352492at2759"/>
<dbReference type="STRING" id="1507870.A0A1V8SZL6"/>
<gene>
    <name evidence="3" type="ORF">B0A48_10953</name>
</gene>
<reference evidence="4" key="1">
    <citation type="submission" date="2017-03" db="EMBL/GenBank/DDBJ databases">
        <title>Genomes of endolithic fungi from Antarctica.</title>
        <authorList>
            <person name="Coleine C."/>
            <person name="Masonjones S."/>
            <person name="Stajich J.E."/>
        </authorList>
    </citation>
    <scope>NUCLEOTIDE SEQUENCE [LARGE SCALE GENOMIC DNA]</scope>
    <source>
        <strain evidence="4">CCFEE 5527</strain>
    </source>
</reference>
<keyword evidence="4" id="KW-1185">Reference proteome</keyword>
<dbReference type="InParanoid" id="A0A1V8SZL6"/>